<dbReference type="Proteomes" id="UP000682733">
    <property type="component" value="Unassembled WGS sequence"/>
</dbReference>
<reference evidence="3" key="1">
    <citation type="submission" date="2021-02" db="EMBL/GenBank/DDBJ databases">
        <authorList>
            <person name="Nowell W R."/>
        </authorList>
    </citation>
    <scope>NUCLEOTIDE SEQUENCE</scope>
</reference>
<sequence>MSSARRGEYVLIRSQKQKKHPQVVYADPDEYYSDEPVTTQIVRTKQPTRHVKYVSADESYHHHQSSGASEKARVHVRKTTNGEKVLIDEDDNIIKVFREPTPESNVSEGRQIIYYETPEGHLVTKQPKKKIIEQSHPKTKVVYRDDEPTKVIRKVIIDSMTGDRKTVYEREKPKKQVIIHRDAVTTVESDDEDQQSYVRVVQKRVDHSPRREAKYVIYKDQDEPQYTYPSSSSSSYGKSNRIVYEIPKKTYLYSASKKYYK</sequence>
<evidence type="ECO:0000313" key="2">
    <source>
        <dbReference type="EMBL" id="CAF0741630.1"/>
    </source>
</evidence>
<gene>
    <name evidence="2" type="ORF">OVA965_LOCUS1474</name>
    <name evidence="3" type="ORF">TMI583_LOCUS1475</name>
</gene>
<organism evidence="3 4">
    <name type="scientific">Didymodactylos carnosus</name>
    <dbReference type="NCBI Taxonomy" id="1234261"/>
    <lineage>
        <taxon>Eukaryota</taxon>
        <taxon>Metazoa</taxon>
        <taxon>Spiralia</taxon>
        <taxon>Gnathifera</taxon>
        <taxon>Rotifera</taxon>
        <taxon>Eurotatoria</taxon>
        <taxon>Bdelloidea</taxon>
        <taxon>Philodinida</taxon>
        <taxon>Philodinidae</taxon>
        <taxon>Didymodactylos</taxon>
    </lineage>
</organism>
<evidence type="ECO:0000313" key="3">
    <source>
        <dbReference type="EMBL" id="CAF3519135.1"/>
    </source>
</evidence>
<evidence type="ECO:0000256" key="1">
    <source>
        <dbReference type="SAM" id="MobiDB-lite"/>
    </source>
</evidence>
<accession>A0A8S2GMD8</accession>
<dbReference type="AlphaFoldDB" id="A0A8S2GMD8"/>
<dbReference type="EMBL" id="CAJNOK010000273">
    <property type="protein sequence ID" value="CAF0741630.1"/>
    <property type="molecule type" value="Genomic_DNA"/>
</dbReference>
<comment type="caution">
    <text evidence="3">The sequence shown here is derived from an EMBL/GenBank/DDBJ whole genome shotgun (WGS) entry which is preliminary data.</text>
</comment>
<evidence type="ECO:0000313" key="4">
    <source>
        <dbReference type="Proteomes" id="UP000682733"/>
    </source>
</evidence>
<protein>
    <submittedName>
        <fullName evidence="3">Uncharacterized protein</fullName>
    </submittedName>
</protein>
<dbReference type="EMBL" id="CAJOBA010000273">
    <property type="protein sequence ID" value="CAF3519135.1"/>
    <property type="molecule type" value="Genomic_DNA"/>
</dbReference>
<feature type="region of interest" description="Disordered" evidence="1">
    <location>
        <begin position="1"/>
        <end position="22"/>
    </location>
</feature>
<dbReference type="Proteomes" id="UP000677228">
    <property type="component" value="Unassembled WGS sequence"/>
</dbReference>
<proteinExistence type="predicted"/>
<name>A0A8S2GMD8_9BILA</name>